<feature type="domain" description="FlgD/Vpr Ig-like" evidence="7">
    <location>
        <begin position="104"/>
        <end position="181"/>
    </location>
</feature>
<protein>
    <recommendedName>
        <fullName evidence="2 5">Basal-body rod modification protein FlgD</fullName>
    </recommendedName>
</protein>
<dbReference type="InterPro" id="IPR025965">
    <property type="entry name" value="FlgD/Vpr_Ig-like"/>
</dbReference>
<evidence type="ECO:0000313" key="8">
    <source>
        <dbReference type="EMBL" id="MCP9291890.1"/>
    </source>
</evidence>
<evidence type="ECO:0000256" key="6">
    <source>
        <dbReference type="SAM" id="MobiDB-lite"/>
    </source>
</evidence>
<comment type="similarity">
    <text evidence="1 5">Belongs to the FlgD family.</text>
</comment>
<reference evidence="8" key="1">
    <citation type="submission" date="2022-06" db="EMBL/GenBank/DDBJ databases">
        <title>Gracilimonas sp. CAU 1638 isolated from sea sediment.</title>
        <authorList>
            <person name="Kim W."/>
        </authorList>
    </citation>
    <scope>NUCLEOTIDE SEQUENCE</scope>
    <source>
        <strain evidence="8">CAU 1638</strain>
    </source>
</reference>
<evidence type="ECO:0000256" key="2">
    <source>
        <dbReference type="ARBA" id="ARBA00016013"/>
    </source>
</evidence>
<dbReference type="Proteomes" id="UP001139125">
    <property type="component" value="Unassembled WGS sequence"/>
</dbReference>
<dbReference type="Gene3D" id="2.30.30.910">
    <property type="match status" value="1"/>
</dbReference>
<feature type="compositionally biased region" description="Low complexity" evidence="6">
    <location>
        <begin position="8"/>
        <end position="19"/>
    </location>
</feature>
<dbReference type="Pfam" id="PF03963">
    <property type="entry name" value="FlgD"/>
    <property type="match status" value="1"/>
</dbReference>
<accession>A0A9X2L434</accession>
<dbReference type="EMBL" id="JANDBC010000002">
    <property type="protein sequence ID" value="MCP9291890.1"/>
    <property type="molecule type" value="Genomic_DNA"/>
</dbReference>
<evidence type="ECO:0000256" key="4">
    <source>
        <dbReference type="ARBA" id="ARBA00024746"/>
    </source>
</evidence>
<comment type="caution">
    <text evidence="8">The sequence shown here is derived from an EMBL/GenBank/DDBJ whole genome shotgun (WGS) entry which is preliminary data.</text>
</comment>
<comment type="function">
    <text evidence="4 5">Required for flagellar hook formation. May act as a scaffolding protein.</text>
</comment>
<evidence type="ECO:0000256" key="3">
    <source>
        <dbReference type="ARBA" id="ARBA00022795"/>
    </source>
</evidence>
<dbReference type="Gene3D" id="2.60.40.4070">
    <property type="match status" value="1"/>
</dbReference>
<feature type="region of interest" description="Disordered" evidence="6">
    <location>
        <begin position="1"/>
        <end position="21"/>
    </location>
</feature>
<evidence type="ECO:0000256" key="5">
    <source>
        <dbReference type="RuleBase" id="RU362076"/>
    </source>
</evidence>
<proteinExistence type="inferred from homology"/>
<sequence length="226" mass="24203">MDVNSITSQASGAFAQQGQTKKSQLGQQEFLHLLVAQMRNQDPINPMDGAEFASQLAQFNSVEQLISVNNGLKTLQGSQDMMSASLTNSMAASLTGKQVKALSNEVHLGAEGNSDIQFELNNSADSVEIIIRDASGSEIRRETMNGLSSGDHDWTWDGLNNAGDRMGEGDYTIEVKAANGDNPVGSLVFIEGIADRVRYTSEGVFLSVNDVEIPIGDVEEVGTGIF</sequence>
<evidence type="ECO:0000313" key="9">
    <source>
        <dbReference type="Proteomes" id="UP001139125"/>
    </source>
</evidence>
<gene>
    <name evidence="8" type="ORF">NM125_09920</name>
</gene>
<organism evidence="8 9">
    <name type="scientific">Gracilimonas sediminicola</name>
    <dbReference type="NCBI Taxonomy" id="2952158"/>
    <lineage>
        <taxon>Bacteria</taxon>
        <taxon>Pseudomonadati</taxon>
        <taxon>Balneolota</taxon>
        <taxon>Balneolia</taxon>
        <taxon>Balneolales</taxon>
        <taxon>Balneolaceae</taxon>
        <taxon>Gracilimonas</taxon>
    </lineage>
</organism>
<dbReference type="AlphaFoldDB" id="A0A9X2L434"/>
<dbReference type="InterPro" id="IPR005648">
    <property type="entry name" value="FlgD"/>
</dbReference>
<evidence type="ECO:0000259" key="7">
    <source>
        <dbReference type="Pfam" id="PF13860"/>
    </source>
</evidence>
<dbReference type="GO" id="GO:0044781">
    <property type="term" value="P:bacterial-type flagellum organization"/>
    <property type="evidence" value="ECO:0007669"/>
    <property type="project" value="UniProtKB-UniRule"/>
</dbReference>
<dbReference type="Pfam" id="PF13860">
    <property type="entry name" value="FlgD_ig"/>
    <property type="match status" value="1"/>
</dbReference>
<name>A0A9X2L434_9BACT</name>
<evidence type="ECO:0000256" key="1">
    <source>
        <dbReference type="ARBA" id="ARBA00010577"/>
    </source>
</evidence>
<keyword evidence="3 5" id="KW-1005">Bacterial flagellum biogenesis</keyword>
<dbReference type="RefSeq" id="WP_255134764.1">
    <property type="nucleotide sequence ID" value="NZ_CP175953.1"/>
</dbReference>
<keyword evidence="9" id="KW-1185">Reference proteome</keyword>